<comment type="caution">
    <text evidence="1">The sequence shown here is derived from an EMBL/GenBank/DDBJ whole genome shotgun (WGS) entry which is preliminary data.</text>
</comment>
<protein>
    <submittedName>
        <fullName evidence="1">Uncharacterized protein</fullName>
    </submittedName>
</protein>
<reference evidence="1" key="1">
    <citation type="submission" date="2018-10" db="EMBL/GenBank/DDBJ databases">
        <title>Population genomic analysis revealed the cold adaptation of white poplar.</title>
        <authorList>
            <person name="Liu Y.-J."/>
        </authorList>
    </citation>
    <scope>NUCLEOTIDE SEQUENCE [LARGE SCALE GENOMIC DNA]</scope>
    <source>
        <strain evidence="1">PAL-ZL1</strain>
    </source>
</reference>
<accession>A0A4U5Q3E6</accession>
<proteinExistence type="predicted"/>
<dbReference type="AlphaFoldDB" id="A0A4U5Q3E6"/>
<evidence type="ECO:0000313" key="1">
    <source>
        <dbReference type="EMBL" id="TKS02605.1"/>
    </source>
</evidence>
<name>A0A4U5Q3E6_POPAL</name>
<sequence length="160" mass="17254">MISHESTSTTLSIRTLLPQPLDLAAIINLIELEYSELDLLLLVLDLLGLRVGLLLSLLGSTSSEAPSAEWTPSGCCSQQAYGRPSSCFPAKMRRCWSGGIPSLSCILALTLSIVSEDSTSRVIVLPVKVFTKICIFASLLSEMQSRCGRFKSGLGFGWSI</sequence>
<gene>
    <name evidence="1" type="ORF">D5086_0000161350</name>
</gene>
<organism evidence="1">
    <name type="scientific">Populus alba</name>
    <name type="common">White poplar</name>
    <dbReference type="NCBI Taxonomy" id="43335"/>
    <lineage>
        <taxon>Eukaryota</taxon>
        <taxon>Viridiplantae</taxon>
        <taxon>Streptophyta</taxon>
        <taxon>Embryophyta</taxon>
        <taxon>Tracheophyta</taxon>
        <taxon>Spermatophyta</taxon>
        <taxon>Magnoliopsida</taxon>
        <taxon>eudicotyledons</taxon>
        <taxon>Gunneridae</taxon>
        <taxon>Pentapetalae</taxon>
        <taxon>rosids</taxon>
        <taxon>fabids</taxon>
        <taxon>Malpighiales</taxon>
        <taxon>Salicaceae</taxon>
        <taxon>Saliceae</taxon>
        <taxon>Populus</taxon>
    </lineage>
</organism>
<dbReference type="EMBL" id="RCHU01000536">
    <property type="protein sequence ID" value="TKS02605.1"/>
    <property type="molecule type" value="Genomic_DNA"/>
</dbReference>